<proteinExistence type="inferred from homology"/>
<dbReference type="RefSeq" id="WP_014245124.1">
    <property type="nucleotide sequence ID" value="NC_016620.1"/>
</dbReference>
<accession>E1X604</accession>
<gene>
    <name evidence="2 4" type="primary">nuoD</name>
    <name evidence="4" type="ordered locus">BMS_2559</name>
</gene>
<dbReference type="PANTHER" id="PTHR11993">
    <property type="entry name" value="NADH-UBIQUINONE OXIDOREDUCTASE 49 KDA SUBUNIT"/>
    <property type="match status" value="1"/>
</dbReference>
<keyword evidence="2" id="KW-0813">Transport</keyword>
<comment type="subcellular location">
    <subcellularLocation>
        <location evidence="2">Cell inner membrane</location>
        <topology evidence="2">Peripheral membrane protein</topology>
        <orientation evidence="2">Cytoplasmic side</orientation>
    </subcellularLocation>
    <subcellularLocation>
        <location evidence="1">Cell membrane</location>
        <topology evidence="1">Peripheral membrane protein</topology>
    </subcellularLocation>
</comment>
<keyword evidence="2" id="KW-1003">Cell membrane</keyword>
<dbReference type="HAMAP" id="MF_01358">
    <property type="entry name" value="NDH1_NuoD"/>
    <property type="match status" value="1"/>
</dbReference>
<keyword evidence="2" id="KW-0997">Cell inner membrane</keyword>
<dbReference type="GO" id="GO:0048038">
    <property type="term" value="F:quinone binding"/>
    <property type="evidence" value="ECO:0007669"/>
    <property type="project" value="UniProtKB-KW"/>
</dbReference>
<dbReference type="SUPFAM" id="SSF56762">
    <property type="entry name" value="HydB/Nqo4-like"/>
    <property type="match status" value="1"/>
</dbReference>
<comment type="subunit">
    <text evidence="2">NDH-1 is composed of 14 different subunits. Subunits NuoB, C, D, E, F, and G constitute the peripheral sector of the complex.</text>
</comment>
<dbReference type="GO" id="GO:0050136">
    <property type="term" value="F:NADH dehydrogenase (quinone) (non-electrogenic) activity"/>
    <property type="evidence" value="ECO:0007669"/>
    <property type="project" value="UniProtKB-UniRule"/>
</dbReference>
<dbReference type="InterPro" id="IPR001135">
    <property type="entry name" value="NADH_Q_OxRdtase_suD"/>
</dbReference>
<keyword evidence="2" id="KW-0520">NAD</keyword>
<evidence type="ECO:0000313" key="4">
    <source>
        <dbReference type="EMBL" id="CBW27348.1"/>
    </source>
</evidence>
<dbReference type="NCBIfam" id="NF004739">
    <property type="entry name" value="PRK06075.1"/>
    <property type="match status" value="1"/>
</dbReference>
<dbReference type="GO" id="GO:0051287">
    <property type="term" value="F:NAD binding"/>
    <property type="evidence" value="ECO:0007669"/>
    <property type="project" value="InterPro"/>
</dbReference>
<evidence type="ECO:0000259" key="3">
    <source>
        <dbReference type="Pfam" id="PF00346"/>
    </source>
</evidence>
<dbReference type="OrthoDB" id="5288562at2"/>
<dbReference type="HOGENOM" id="CLU_015134_1_2_7"/>
<comment type="catalytic activity">
    <reaction evidence="2">
        <text>a quinone + NADH + 5 H(+)(in) = a quinol + NAD(+) + 4 H(+)(out)</text>
        <dbReference type="Rhea" id="RHEA:57888"/>
        <dbReference type="ChEBI" id="CHEBI:15378"/>
        <dbReference type="ChEBI" id="CHEBI:24646"/>
        <dbReference type="ChEBI" id="CHEBI:57540"/>
        <dbReference type="ChEBI" id="CHEBI:57945"/>
        <dbReference type="ChEBI" id="CHEBI:132124"/>
    </reaction>
</comment>
<evidence type="ECO:0000256" key="1">
    <source>
        <dbReference type="ARBA" id="ARBA00004202"/>
    </source>
</evidence>
<keyword evidence="2" id="KW-0830">Ubiquinone</keyword>
<organism evidence="4 5">
    <name type="scientific">Halobacteriovorax marinus (strain ATCC BAA-682 / DSM 15412 / SJ)</name>
    <name type="common">Bacteriovorax marinus</name>
    <dbReference type="NCBI Taxonomy" id="862908"/>
    <lineage>
        <taxon>Bacteria</taxon>
        <taxon>Pseudomonadati</taxon>
        <taxon>Bdellovibrionota</taxon>
        <taxon>Bacteriovoracia</taxon>
        <taxon>Bacteriovoracales</taxon>
        <taxon>Halobacteriovoraceae</taxon>
        <taxon>Halobacteriovorax</taxon>
    </lineage>
</organism>
<dbReference type="eggNOG" id="COG0649">
    <property type="taxonomic scope" value="Bacteria"/>
</dbReference>
<comment type="function">
    <text evidence="2">NDH-1 shuttles electrons from NADH, via FMN and iron-sulfur (Fe-S) centers, to quinones in the respiratory chain. The immediate electron acceptor for the enzyme in this species is believed to be ubiquinone. Couples the redox reaction to proton translocation (for every two electrons transferred, four hydrogen ions are translocated across the cytoplasmic membrane), and thus conserves the redox energy in a proton gradient.</text>
</comment>
<keyword evidence="2" id="KW-0472">Membrane</keyword>
<feature type="domain" description="NADH-quinone oxidoreductase subunit D" evidence="3">
    <location>
        <begin position="127"/>
        <end position="302"/>
    </location>
</feature>
<keyword evidence="2" id="KW-0874">Quinone</keyword>
<dbReference type="AlphaFoldDB" id="E1X604"/>
<keyword evidence="5" id="KW-1185">Reference proteome</keyword>
<dbReference type="EMBL" id="FQ312005">
    <property type="protein sequence ID" value="CBW27348.1"/>
    <property type="molecule type" value="Genomic_DNA"/>
</dbReference>
<dbReference type="GO" id="GO:0005886">
    <property type="term" value="C:plasma membrane"/>
    <property type="evidence" value="ECO:0007669"/>
    <property type="project" value="UniProtKB-SubCell"/>
</dbReference>
<protein>
    <recommendedName>
        <fullName evidence="2">NADH-quinone oxidoreductase subunit D</fullName>
        <ecNumber evidence="2">7.1.1.-</ecNumber>
    </recommendedName>
    <alternativeName>
        <fullName evidence="2">NADH dehydrogenase I subunit D</fullName>
    </alternativeName>
    <alternativeName>
        <fullName evidence="2">NDH-1 subunit D</fullName>
    </alternativeName>
</protein>
<comment type="similarity">
    <text evidence="2">Belongs to the complex I 49 kDa subunit family.</text>
</comment>
<dbReference type="Pfam" id="PF00346">
    <property type="entry name" value="Complex1_49kDa"/>
    <property type="match status" value="1"/>
</dbReference>
<dbReference type="EC" id="7.1.1.-" evidence="2"/>
<dbReference type="InterPro" id="IPR029014">
    <property type="entry name" value="NiFe-Hase_large"/>
</dbReference>
<sequence>MDISNQEKLHTDLLTLNMGPQHPATHGVLRVEIKTDSETVAEAIPHLGYLHRCKEKHSEFLDYRGVIPYTDRMDYLAAMNMEHGYCLAIEKMLGTEVPKRAEYIRVMVAELQRIASHLMFFGTYAIDLGAFSPFLYAFQDREFILRIFEELSGARLLYNYVWIGGVWNDISDDQLKRIENFLVELEENVKKYHNLVGENSIFIGRTANVGVVSKEMAYDYGATGPVLRGSGIDWDLRKKRPYSIYEDFDFDTVVGEGLKGQVGDCWDRYYVRIMEIFESIKIVRQCLEGIEEGPIMGKVPKVLKVPKGEIYMRTECPRGELGYHIVADGTKNPYRVKVKSSCFTHVSMLPDMAPGQMIADFVASIGSIDIVLGEVDR</sequence>
<reference evidence="5" key="1">
    <citation type="journal article" date="2013" name="ISME J.">
        <title>A small predatory core genome in the divergent marine Bacteriovorax marinus SJ and the terrestrial Bdellovibrio bacteriovorus.</title>
        <authorList>
            <person name="Crossman L.C."/>
            <person name="Chen H."/>
            <person name="Cerdeno-Tarraga A.M."/>
            <person name="Brooks K."/>
            <person name="Quail M.A."/>
            <person name="Pineiro S.A."/>
            <person name="Hobley L."/>
            <person name="Sockett R.E."/>
            <person name="Bentley S.D."/>
            <person name="Parkhill J."/>
            <person name="Williams H.N."/>
            <person name="Stine O.C."/>
        </authorList>
    </citation>
    <scope>NUCLEOTIDE SEQUENCE [LARGE SCALE GENOMIC DNA]</scope>
    <source>
        <strain evidence="5">ATCC BAA-682 / DSM 15412 / SJ</strain>
    </source>
</reference>
<dbReference type="PATRIC" id="fig|862908.3.peg.2444"/>
<keyword evidence="2" id="KW-1278">Translocase</keyword>
<dbReference type="KEGG" id="bmx:BMS_2559"/>
<evidence type="ECO:0000313" key="5">
    <source>
        <dbReference type="Proteomes" id="UP000008963"/>
    </source>
</evidence>
<evidence type="ECO:0000256" key="2">
    <source>
        <dbReference type="HAMAP-Rule" id="MF_01358"/>
    </source>
</evidence>
<dbReference type="InterPro" id="IPR022885">
    <property type="entry name" value="NDH1_su_D/H"/>
</dbReference>
<dbReference type="Proteomes" id="UP000008963">
    <property type="component" value="Chromosome"/>
</dbReference>
<dbReference type="STRING" id="862908.BMS_2559"/>
<name>E1X604_HALMS</name>
<dbReference type="Gene3D" id="1.10.645.10">
    <property type="entry name" value="Cytochrome-c3 Hydrogenase, chain B"/>
    <property type="match status" value="1"/>
</dbReference>
<dbReference type="PANTHER" id="PTHR11993:SF10">
    <property type="entry name" value="NADH DEHYDROGENASE [UBIQUINONE] IRON-SULFUR PROTEIN 2, MITOCHONDRIAL"/>
    <property type="match status" value="1"/>
</dbReference>